<dbReference type="Proteomes" id="UP001054945">
    <property type="component" value="Unassembled WGS sequence"/>
</dbReference>
<proteinExistence type="predicted"/>
<keyword evidence="3" id="KW-1185">Reference proteome</keyword>
<dbReference type="EMBL" id="BPLR01019115">
    <property type="protein sequence ID" value="GIZ04620.1"/>
    <property type="molecule type" value="Genomic_DNA"/>
</dbReference>
<feature type="compositionally biased region" description="Basic and acidic residues" evidence="1">
    <location>
        <begin position="19"/>
        <end position="40"/>
    </location>
</feature>
<accession>A0AAV4YC25</accession>
<organism evidence="2 3">
    <name type="scientific">Caerostris extrusa</name>
    <name type="common">Bark spider</name>
    <name type="synonym">Caerostris bankana</name>
    <dbReference type="NCBI Taxonomy" id="172846"/>
    <lineage>
        <taxon>Eukaryota</taxon>
        <taxon>Metazoa</taxon>
        <taxon>Ecdysozoa</taxon>
        <taxon>Arthropoda</taxon>
        <taxon>Chelicerata</taxon>
        <taxon>Arachnida</taxon>
        <taxon>Araneae</taxon>
        <taxon>Araneomorphae</taxon>
        <taxon>Entelegynae</taxon>
        <taxon>Araneoidea</taxon>
        <taxon>Araneidae</taxon>
        <taxon>Caerostris</taxon>
    </lineage>
</organism>
<name>A0AAV4YC25_CAEEX</name>
<comment type="caution">
    <text evidence="2">The sequence shown here is derived from an EMBL/GenBank/DDBJ whole genome shotgun (WGS) entry which is preliminary data.</text>
</comment>
<evidence type="ECO:0000313" key="2">
    <source>
        <dbReference type="EMBL" id="GIZ04620.1"/>
    </source>
</evidence>
<protein>
    <submittedName>
        <fullName evidence="2">Uncharacterized protein</fullName>
    </submittedName>
</protein>
<reference evidence="2 3" key="1">
    <citation type="submission" date="2021-06" db="EMBL/GenBank/DDBJ databases">
        <title>Caerostris extrusa draft genome.</title>
        <authorList>
            <person name="Kono N."/>
            <person name="Arakawa K."/>
        </authorList>
    </citation>
    <scope>NUCLEOTIDE SEQUENCE [LARGE SCALE GENOMIC DNA]</scope>
</reference>
<evidence type="ECO:0000313" key="3">
    <source>
        <dbReference type="Proteomes" id="UP001054945"/>
    </source>
</evidence>
<sequence length="81" mass="9612">MRQPRKRYDRLESFIGRNDLPERHERDVPAQYAEKNKAGRSESPAYIPKIPHHPSAAGNTYPARLFHPVPEDDFFRIFFFQ</sequence>
<evidence type="ECO:0000256" key="1">
    <source>
        <dbReference type="SAM" id="MobiDB-lite"/>
    </source>
</evidence>
<dbReference type="AlphaFoldDB" id="A0AAV4YC25"/>
<gene>
    <name evidence="2" type="ORF">CEXT_133291</name>
</gene>
<feature type="region of interest" description="Disordered" evidence="1">
    <location>
        <begin position="18"/>
        <end position="58"/>
    </location>
</feature>